<gene>
    <name evidence="1" type="ORF">SAMN05216551_104114</name>
</gene>
<dbReference type="AlphaFoldDB" id="A0A1H2PN09"/>
<proteinExistence type="predicted"/>
<dbReference type="Pfam" id="PF10994">
    <property type="entry name" value="DUF2817"/>
    <property type="match status" value="1"/>
</dbReference>
<dbReference type="Proteomes" id="UP000243719">
    <property type="component" value="Unassembled WGS sequence"/>
</dbReference>
<protein>
    <recommendedName>
        <fullName evidence="3">DUF2817 domain-containing protein</fullName>
    </recommendedName>
</protein>
<dbReference type="InterPro" id="IPR021259">
    <property type="entry name" value="DUF2817"/>
</dbReference>
<dbReference type="Gene3D" id="3.40.630.10">
    <property type="entry name" value="Zn peptidases"/>
    <property type="match status" value="1"/>
</dbReference>
<evidence type="ECO:0000313" key="2">
    <source>
        <dbReference type="Proteomes" id="UP000243719"/>
    </source>
</evidence>
<name>A0A1H2PN09_9BURK</name>
<accession>A0A1H2PN09</accession>
<reference evidence="2" key="1">
    <citation type="submission" date="2016-09" db="EMBL/GenBank/DDBJ databases">
        <authorList>
            <person name="Varghese N."/>
            <person name="Submissions S."/>
        </authorList>
    </citation>
    <scope>NUCLEOTIDE SEQUENCE [LARGE SCALE GENOMIC DNA]</scope>
    <source>
        <strain evidence="2">JS23</strain>
    </source>
</reference>
<dbReference type="SUPFAM" id="SSF53187">
    <property type="entry name" value="Zn-dependent exopeptidases"/>
    <property type="match status" value="1"/>
</dbReference>
<dbReference type="EMBL" id="FNLO01000004">
    <property type="protein sequence ID" value="SDV48045.1"/>
    <property type="molecule type" value="Genomic_DNA"/>
</dbReference>
<dbReference type="STRING" id="1770053.SAMN05216551_104114"/>
<evidence type="ECO:0008006" key="3">
    <source>
        <dbReference type="Google" id="ProtNLM"/>
    </source>
</evidence>
<dbReference type="OrthoDB" id="4014363at2"/>
<keyword evidence="2" id="KW-1185">Reference proteome</keyword>
<evidence type="ECO:0000313" key="1">
    <source>
        <dbReference type="EMBL" id="SDV48045.1"/>
    </source>
</evidence>
<dbReference type="RefSeq" id="WP_091906924.1">
    <property type="nucleotide sequence ID" value="NZ_FNLO01000004.1"/>
</dbReference>
<dbReference type="CDD" id="cd06233">
    <property type="entry name" value="M14-like"/>
    <property type="match status" value="1"/>
</dbReference>
<sequence>MSAEAYFSVTYAQARDKFIAAAAAAGAEIATYTHPSERGPNGEALSLDVAWLGARDAKRVLTVGSGTHGIEGFAGSAAQIHWLASASIDTLPPDTAVAFFHAHNPWGFANYLRFTEHNVDLNRNFVDFTQPLPLNCVYPIVHKLIASPAWSEAALTETFEKLSELRELIGEQCYSNGFNGGQYSHADGIFYGGTAAEWSNNAFRQAVSDHLLAASDAAFVDLHTGIGPEDGHVFLCFHEPESDAYDRARSWWGERAVNREGVTHKAVAKYQGLLVDAFVDMLQGAETTAVVVEFGTRPRPVMQRASMAARYLFCHRDIAPALRESLQRDVREAFNPSEPAWRAGVVTQSKDIIDRALSGIASSD</sequence>
<organism evidence="1 2">
    <name type="scientific">Chitinasiproducens palmae</name>
    <dbReference type="NCBI Taxonomy" id="1770053"/>
    <lineage>
        <taxon>Bacteria</taxon>
        <taxon>Pseudomonadati</taxon>
        <taxon>Pseudomonadota</taxon>
        <taxon>Betaproteobacteria</taxon>
        <taxon>Burkholderiales</taxon>
        <taxon>Burkholderiaceae</taxon>
        <taxon>Chitinasiproducens</taxon>
    </lineage>
</organism>